<dbReference type="AlphaFoldDB" id="L0DQU4"/>
<name>L0DQU4_THIND</name>
<dbReference type="HOGENOM" id="CLU_2208845_0_0_6"/>
<accession>L0DQU4</accession>
<organism evidence="1 2">
    <name type="scientific">Thioalkalivibrio nitratireducens (strain DSM 14787 / UNIQEM 213 / ALEN2)</name>
    <dbReference type="NCBI Taxonomy" id="1255043"/>
    <lineage>
        <taxon>Bacteria</taxon>
        <taxon>Pseudomonadati</taxon>
        <taxon>Pseudomonadota</taxon>
        <taxon>Gammaproteobacteria</taxon>
        <taxon>Chromatiales</taxon>
        <taxon>Ectothiorhodospiraceae</taxon>
        <taxon>Thioalkalivibrio</taxon>
    </lineage>
</organism>
<proteinExistence type="predicted"/>
<dbReference type="InterPro" id="IPR015422">
    <property type="entry name" value="PyrdxlP-dep_Trfase_small"/>
</dbReference>
<dbReference type="EMBL" id="CP003989">
    <property type="protein sequence ID" value="AGA31914.1"/>
    <property type="molecule type" value="Genomic_DNA"/>
</dbReference>
<dbReference type="Proteomes" id="UP000010809">
    <property type="component" value="Chromosome"/>
</dbReference>
<gene>
    <name evidence="1" type="ordered locus">TVNIR_0203</name>
</gene>
<dbReference type="PATRIC" id="fig|1255043.3.peg.203"/>
<dbReference type="eggNOG" id="COG1104">
    <property type="taxonomic scope" value="Bacteria"/>
</dbReference>
<dbReference type="KEGG" id="tni:TVNIR_0203"/>
<dbReference type="Gene3D" id="3.90.1150.10">
    <property type="entry name" value="Aspartate Aminotransferase, domain 1"/>
    <property type="match status" value="1"/>
</dbReference>
<keyword evidence="2" id="KW-1185">Reference proteome</keyword>
<sequence>MHTTRFQQHNVGIPVTRVTGTEMLPAVDDVGASARSACRSGMFEWQLVLRTLRVPPHIEQPALRFSHGRETKDDGITESTQLLVRAPRIRRCAPRPPDRPGRKTVRR</sequence>
<reference evidence="1" key="1">
    <citation type="submission" date="2015-12" db="EMBL/GenBank/DDBJ databases">
        <authorList>
            <person name="Tikhonova T.V."/>
            <person name="Pavlov A.R."/>
            <person name="Beletsky A.V."/>
            <person name="Mardanov A.V."/>
            <person name="Sorokin D.Y."/>
            <person name="Ravin N.V."/>
            <person name="Popov V.O."/>
        </authorList>
    </citation>
    <scope>NUCLEOTIDE SEQUENCE</scope>
    <source>
        <strain evidence="1">DSM 14787</strain>
    </source>
</reference>
<evidence type="ECO:0000313" key="2">
    <source>
        <dbReference type="Proteomes" id="UP000010809"/>
    </source>
</evidence>
<evidence type="ECO:0000313" key="1">
    <source>
        <dbReference type="EMBL" id="AGA31914.1"/>
    </source>
</evidence>
<dbReference type="RefSeq" id="WP_015257070.1">
    <property type="nucleotide sequence ID" value="NC_019902.2"/>
</dbReference>
<dbReference type="STRING" id="1255043.TVNIR_0203"/>
<protein>
    <submittedName>
        <fullName evidence="1">Uncharacterized protein</fullName>
    </submittedName>
</protein>